<keyword evidence="2 6" id="KW-0808">Transferase</keyword>
<dbReference type="InterPro" id="IPR030374">
    <property type="entry name" value="PABS"/>
</dbReference>
<gene>
    <name evidence="8" type="ORF">TEA_006933</name>
</gene>
<dbReference type="AlphaFoldDB" id="A0A4S4DC03"/>
<dbReference type="PROSITE" id="PS51006">
    <property type="entry name" value="PABS_2"/>
    <property type="match status" value="1"/>
</dbReference>
<dbReference type="PANTHER" id="PTHR35100">
    <property type="entry name" value="FOLD PROTEIN"/>
    <property type="match status" value="1"/>
</dbReference>
<dbReference type="GO" id="GO:0005778">
    <property type="term" value="C:peroxisomal membrane"/>
    <property type="evidence" value="ECO:0007669"/>
    <property type="project" value="UniProtKB-SubCell"/>
</dbReference>
<sequence>MSTLDVARAKLGLAVLYLNKAEARDKLCRAIQYGSKYLSNREPGTAQNVDKSTSLARKVFRLFKFVNDLHALISPTSPVAPLPLVLLGKSKNALLSTFLFLDQIVWLSRTGIYKPWLSQFEFSLVGEAHSMKVEKILCKDKSEYQEILVFESSTYGKVLVLDVIVQLTEKDECVYQEMITYLPLFHLSIHSSPIHEGMPALFLPRCLSQVSSRYLIESMGAKTCMLETHPMSPERKNLNCKIYANSLIGVGVASSLYHASRGKLKKYMRWADYTMIATTTMVLLPLENLGANYKLAHFFRFLELLERHSSEECLSRALRNENPKLLMAASALILPIQPLMVSAVHTGIMEVVFAKRALNDPELRMAHNVHKMSSLLGGALFLADDAFPQTPFLHAAWHLAAAVGVGTCNRLLV</sequence>
<dbReference type="GO" id="GO:0006596">
    <property type="term" value="P:polyamine biosynthetic process"/>
    <property type="evidence" value="ECO:0007669"/>
    <property type="project" value="UniProtKB-UniRule"/>
</dbReference>
<comment type="subcellular location">
    <subcellularLocation>
        <location evidence="5">Peroxisome membrane</location>
    </subcellularLocation>
</comment>
<comment type="caution">
    <text evidence="6">Lacks conserved residue(s) required for the propagation of feature annotation.</text>
</comment>
<dbReference type="GO" id="GO:0016559">
    <property type="term" value="P:peroxisome fission"/>
    <property type="evidence" value="ECO:0007669"/>
    <property type="project" value="InterPro"/>
</dbReference>
<comment type="similarity">
    <text evidence="1">Belongs to the spermidine/spermine synthase family.</text>
</comment>
<dbReference type="Pfam" id="PF05648">
    <property type="entry name" value="PEX11"/>
    <property type="match status" value="1"/>
</dbReference>
<dbReference type="InterPro" id="IPR035246">
    <property type="entry name" value="Spermidine_synt_N"/>
</dbReference>
<dbReference type="Gene3D" id="2.30.140.10">
    <property type="entry name" value="Spermidine synthase, tetramerisation domain"/>
    <property type="match status" value="1"/>
</dbReference>
<protein>
    <recommendedName>
        <fullName evidence="7">PABS domain-containing protein</fullName>
    </recommendedName>
</protein>
<dbReference type="Pfam" id="PF17284">
    <property type="entry name" value="Spermine_synt_N"/>
    <property type="match status" value="1"/>
</dbReference>
<dbReference type="STRING" id="542762.A0A4S4DC03"/>
<accession>A0A4S4DC03</accession>
<dbReference type="PANTHER" id="PTHR35100:SF1">
    <property type="entry name" value="F15H11.13 PROTEIN"/>
    <property type="match status" value="1"/>
</dbReference>
<feature type="domain" description="PABS" evidence="7">
    <location>
        <begin position="104"/>
        <end position="185"/>
    </location>
</feature>
<keyword evidence="6" id="KW-0620">Polyamine biosynthesis</keyword>
<dbReference type="InterPro" id="IPR008733">
    <property type="entry name" value="PEX11"/>
</dbReference>
<evidence type="ECO:0000256" key="6">
    <source>
        <dbReference type="PROSITE-ProRule" id="PRU00354"/>
    </source>
</evidence>
<comment type="caution">
    <text evidence="8">The sequence shown here is derived from an EMBL/GenBank/DDBJ whole genome shotgun (WGS) entry which is preliminary data.</text>
</comment>
<dbReference type="InterPro" id="IPR037163">
    <property type="entry name" value="Spermidine_synt_N_sf"/>
</dbReference>
<keyword evidence="4" id="KW-0576">Peroxisome</keyword>
<dbReference type="InterPro" id="IPR029063">
    <property type="entry name" value="SAM-dependent_MTases_sf"/>
</dbReference>
<dbReference type="Proteomes" id="UP000306102">
    <property type="component" value="Unassembled WGS sequence"/>
</dbReference>
<organism evidence="8 9">
    <name type="scientific">Camellia sinensis var. sinensis</name>
    <name type="common">China tea</name>
    <dbReference type="NCBI Taxonomy" id="542762"/>
    <lineage>
        <taxon>Eukaryota</taxon>
        <taxon>Viridiplantae</taxon>
        <taxon>Streptophyta</taxon>
        <taxon>Embryophyta</taxon>
        <taxon>Tracheophyta</taxon>
        <taxon>Spermatophyta</taxon>
        <taxon>Magnoliopsida</taxon>
        <taxon>eudicotyledons</taxon>
        <taxon>Gunneridae</taxon>
        <taxon>Pentapetalae</taxon>
        <taxon>asterids</taxon>
        <taxon>Ericales</taxon>
        <taxon>Theaceae</taxon>
        <taxon>Camellia</taxon>
    </lineage>
</organism>
<evidence type="ECO:0000313" key="9">
    <source>
        <dbReference type="Proteomes" id="UP000306102"/>
    </source>
</evidence>
<name>A0A4S4DC03_CAMSN</name>
<evidence type="ECO:0000256" key="3">
    <source>
        <dbReference type="ARBA" id="ARBA00023136"/>
    </source>
</evidence>
<evidence type="ECO:0000256" key="5">
    <source>
        <dbReference type="ARBA" id="ARBA00046271"/>
    </source>
</evidence>
<dbReference type="EMBL" id="SDRB02011795">
    <property type="protein sequence ID" value="THG00130.1"/>
    <property type="molecule type" value="Genomic_DNA"/>
</dbReference>
<evidence type="ECO:0000256" key="4">
    <source>
        <dbReference type="ARBA" id="ARBA00023140"/>
    </source>
</evidence>
<evidence type="ECO:0000313" key="8">
    <source>
        <dbReference type="EMBL" id="THG00130.1"/>
    </source>
</evidence>
<evidence type="ECO:0000256" key="2">
    <source>
        <dbReference type="ARBA" id="ARBA00022679"/>
    </source>
</evidence>
<keyword evidence="3" id="KW-0472">Membrane</keyword>
<evidence type="ECO:0000256" key="1">
    <source>
        <dbReference type="ARBA" id="ARBA00007867"/>
    </source>
</evidence>
<evidence type="ECO:0000259" key="7">
    <source>
        <dbReference type="PROSITE" id="PS51006"/>
    </source>
</evidence>
<dbReference type="SUPFAM" id="SSF53335">
    <property type="entry name" value="S-adenosyl-L-methionine-dependent methyltransferases"/>
    <property type="match status" value="1"/>
</dbReference>
<dbReference type="GO" id="GO:0016740">
    <property type="term" value="F:transferase activity"/>
    <property type="evidence" value="ECO:0007669"/>
    <property type="project" value="UniProtKB-UniRule"/>
</dbReference>
<proteinExistence type="inferred from homology"/>
<keyword evidence="9" id="KW-1185">Reference proteome</keyword>
<reference evidence="8 9" key="1">
    <citation type="journal article" date="2018" name="Proc. Natl. Acad. Sci. U.S.A.">
        <title>Draft genome sequence of Camellia sinensis var. sinensis provides insights into the evolution of the tea genome and tea quality.</title>
        <authorList>
            <person name="Wei C."/>
            <person name="Yang H."/>
            <person name="Wang S."/>
            <person name="Zhao J."/>
            <person name="Liu C."/>
            <person name="Gao L."/>
            <person name="Xia E."/>
            <person name="Lu Y."/>
            <person name="Tai Y."/>
            <person name="She G."/>
            <person name="Sun J."/>
            <person name="Cao H."/>
            <person name="Tong W."/>
            <person name="Gao Q."/>
            <person name="Li Y."/>
            <person name="Deng W."/>
            <person name="Jiang X."/>
            <person name="Wang W."/>
            <person name="Chen Q."/>
            <person name="Zhang S."/>
            <person name="Li H."/>
            <person name="Wu J."/>
            <person name="Wang P."/>
            <person name="Li P."/>
            <person name="Shi C."/>
            <person name="Zheng F."/>
            <person name="Jian J."/>
            <person name="Huang B."/>
            <person name="Shan D."/>
            <person name="Shi M."/>
            <person name="Fang C."/>
            <person name="Yue Y."/>
            <person name="Li F."/>
            <person name="Li D."/>
            <person name="Wei S."/>
            <person name="Han B."/>
            <person name="Jiang C."/>
            <person name="Yin Y."/>
            <person name="Xia T."/>
            <person name="Zhang Z."/>
            <person name="Bennetzen J.L."/>
            <person name="Zhao S."/>
            <person name="Wan X."/>
        </authorList>
    </citation>
    <scope>NUCLEOTIDE SEQUENCE [LARGE SCALE GENOMIC DNA]</scope>
    <source>
        <strain evidence="9">cv. Shuchazao</strain>
        <tissue evidence="8">Leaf</tissue>
    </source>
</reference>